<name>A0A2N7VB40_9BURK</name>
<dbReference type="AlphaFoldDB" id="A0A2N7VB40"/>
<dbReference type="GO" id="GO:0003677">
    <property type="term" value="F:DNA binding"/>
    <property type="evidence" value="ECO:0007669"/>
    <property type="project" value="InterPro"/>
</dbReference>
<comment type="caution">
    <text evidence="2">The sequence shown here is derived from an EMBL/GenBank/DDBJ whole genome shotgun (WGS) entry which is preliminary data.</text>
</comment>
<dbReference type="Pfam" id="PF04471">
    <property type="entry name" value="Mrr_cat"/>
    <property type="match status" value="1"/>
</dbReference>
<feature type="domain" description="Restriction endonuclease type IV Mrr" evidence="1">
    <location>
        <begin position="40"/>
        <end position="156"/>
    </location>
</feature>
<dbReference type="SUPFAM" id="SSF52980">
    <property type="entry name" value="Restriction endonuclease-like"/>
    <property type="match status" value="1"/>
</dbReference>
<dbReference type="InterPro" id="IPR007560">
    <property type="entry name" value="Restrct_endonuc_IV_Mrr"/>
</dbReference>
<dbReference type="GO" id="GO:0004519">
    <property type="term" value="F:endonuclease activity"/>
    <property type="evidence" value="ECO:0007669"/>
    <property type="project" value="InterPro"/>
</dbReference>
<evidence type="ECO:0000313" key="3">
    <source>
        <dbReference type="Proteomes" id="UP000235616"/>
    </source>
</evidence>
<evidence type="ECO:0000259" key="1">
    <source>
        <dbReference type="Pfam" id="PF04471"/>
    </source>
</evidence>
<dbReference type="InterPro" id="IPR011335">
    <property type="entry name" value="Restrct_endonuc-II-like"/>
</dbReference>
<dbReference type="Proteomes" id="UP000235616">
    <property type="component" value="Unassembled WGS sequence"/>
</dbReference>
<proteinExistence type="predicted"/>
<protein>
    <recommendedName>
        <fullName evidence="1">Restriction endonuclease type IV Mrr domain-containing protein</fullName>
    </recommendedName>
</protein>
<evidence type="ECO:0000313" key="2">
    <source>
        <dbReference type="EMBL" id="PMS14382.1"/>
    </source>
</evidence>
<dbReference type="Gene3D" id="3.40.1350.10">
    <property type="match status" value="1"/>
</dbReference>
<gene>
    <name evidence="2" type="ORF">C0Z18_31985</name>
</gene>
<dbReference type="EMBL" id="PNYA01000049">
    <property type="protein sequence ID" value="PMS14382.1"/>
    <property type="molecule type" value="Genomic_DNA"/>
</dbReference>
<reference evidence="2 3" key="1">
    <citation type="submission" date="2018-01" db="EMBL/GenBank/DDBJ databases">
        <title>Whole genome analyses suggest that Burkholderia sensu lato contains two further novel genera in the rhizoxinica-symbiotica group Mycetohabitans gen. nov., and Trinickia gen. nov.: implications for the evolution of diazotrophy and nodulation in the Burkholderiaceae.</title>
        <authorList>
            <person name="Estrada-de los Santos P."/>
            <person name="Palmer M."/>
            <person name="Chavez-Ramirez B."/>
            <person name="Beukes C."/>
            <person name="Steenkamp E.T."/>
            <person name="Hirsch A.M."/>
            <person name="Manyaka P."/>
            <person name="Maluk M."/>
            <person name="Lafos M."/>
            <person name="Crook M."/>
            <person name="Gross E."/>
            <person name="Simon M.F."/>
            <person name="Bueno dos Reis Junior F."/>
            <person name="Poole P.S."/>
            <person name="Venter S.N."/>
            <person name="James E.K."/>
        </authorList>
    </citation>
    <scope>NUCLEOTIDE SEQUENCE [LARGE SCALE GENOMIC DNA]</scope>
    <source>
        <strain evidence="2 3">GIMN1.004</strain>
    </source>
</reference>
<dbReference type="InterPro" id="IPR011856">
    <property type="entry name" value="tRNA_endonuc-like_dom_sf"/>
</dbReference>
<organism evidence="2 3">
    <name type="scientific">Trinickia dabaoshanensis</name>
    <dbReference type="NCBI Taxonomy" id="564714"/>
    <lineage>
        <taxon>Bacteria</taxon>
        <taxon>Pseudomonadati</taxon>
        <taxon>Pseudomonadota</taxon>
        <taxon>Betaproteobacteria</taxon>
        <taxon>Burkholderiales</taxon>
        <taxon>Burkholderiaceae</taxon>
        <taxon>Trinickia</taxon>
    </lineage>
</organism>
<accession>A0A2N7VB40</accession>
<sequence>MPGRFSTGTVLPSDWNLQDIIPGGANDPVFSRAVTLDDVLRMEWDYFESLVAAIWQKKGFRTVYRTPRQDEGVDVVAFTGNSGDIIQCKSSATEDAALDSQGVKDVVSGEAEYRLRHPGVNFSKWVATNQYFNETAVGRAHKNRVTLVNQKDIESLLRRHPVTHGDVQRFLLAYWDEVHSVRDKNSV</sequence>
<keyword evidence="3" id="KW-1185">Reference proteome</keyword>
<dbReference type="GO" id="GO:0009307">
    <property type="term" value="P:DNA restriction-modification system"/>
    <property type="evidence" value="ECO:0007669"/>
    <property type="project" value="InterPro"/>
</dbReference>